<evidence type="ECO:0000256" key="1">
    <source>
        <dbReference type="ARBA" id="ARBA00004123"/>
    </source>
</evidence>
<keyword evidence="8" id="KW-0779">Telomere</keyword>
<evidence type="ECO:0000256" key="8">
    <source>
        <dbReference type="ARBA" id="ARBA00022895"/>
    </source>
</evidence>
<evidence type="ECO:0000313" key="15">
    <source>
        <dbReference type="EMBL" id="CAF9926842.1"/>
    </source>
</evidence>
<evidence type="ECO:0000256" key="4">
    <source>
        <dbReference type="ARBA" id="ARBA00011534"/>
    </source>
</evidence>
<keyword evidence="11" id="KW-0804">Transcription</keyword>
<feature type="region of interest" description="Disordered" evidence="14">
    <location>
        <begin position="1"/>
        <end position="25"/>
    </location>
</feature>
<gene>
    <name evidence="15" type="ORF">HETSPECPRED_006433</name>
</gene>
<comment type="subcellular location">
    <subcellularLocation>
        <location evidence="2">Chromosome</location>
        <location evidence="2">Telomere</location>
    </subcellularLocation>
    <subcellularLocation>
        <location evidence="1">Nucleus</location>
    </subcellularLocation>
</comment>
<dbReference type="Pfam" id="PF08738">
    <property type="entry name" value="Gon7"/>
    <property type="match status" value="1"/>
</dbReference>
<keyword evidence="9" id="KW-0805">Transcription regulation</keyword>
<organism evidence="15 16">
    <name type="scientific">Heterodermia speciosa</name>
    <dbReference type="NCBI Taxonomy" id="116794"/>
    <lineage>
        <taxon>Eukaryota</taxon>
        <taxon>Fungi</taxon>
        <taxon>Dikarya</taxon>
        <taxon>Ascomycota</taxon>
        <taxon>Pezizomycotina</taxon>
        <taxon>Lecanoromycetes</taxon>
        <taxon>OSLEUM clade</taxon>
        <taxon>Lecanoromycetidae</taxon>
        <taxon>Caliciales</taxon>
        <taxon>Physciaceae</taxon>
        <taxon>Heterodermia</taxon>
    </lineage>
</organism>
<dbReference type="InterPro" id="IPR014849">
    <property type="entry name" value="EKC/KEOPS_Gon7"/>
</dbReference>
<evidence type="ECO:0000256" key="9">
    <source>
        <dbReference type="ARBA" id="ARBA00023015"/>
    </source>
</evidence>
<evidence type="ECO:0000256" key="5">
    <source>
        <dbReference type="ARBA" id="ARBA00019746"/>
    </source>
</evidence>
<comment type="caution">
    <text evidence="15">The sequence shown here is derived from an EMBL/GenBank/DDBJ whole genome shotgun (WGS) entry which is preliminary data.</text>
</comment>
<evidence type="ECO:0000256" key="11">
    <source>
        <dbReference type="ARBA" id="ARBA00023163"/>
    </source>
</evidence>
<proteinExistence type="inferred from homology"/>
<keyword evidence="12" id="KW-0539">Nucleus</keyword>
<evidence type="ECO:0000313" key="16">
    <source>
        <dbReference type="Proteomes" id="UP000664521"/>
    </source>
</evidence>
<comment type="function">
    <text evidence="13">Component of the EKC/KEOPS complex that is required for the formation of a threonylcarbamoyl group on adenosine at position 37 (t(6)A37) in tRNAs that read codons beginning with adenine. The complex is probably involved in the transfer of the threonylcarbamoyl moiety of threonylcarbamoyl-AMP (TC-AMP) to the N6 group of A37. GON7 likely plays a supporting role to the catalytic subunit KAE1 in the complex. The EKC/KEOPS complex also promotes both telomere uncapping and telomere elongation. The complex is required for efficient recruitment of transcriptional coactivators.</text>
</comment>
<dbReference type="GO" id="GO:0005634">
    <property type="term" value="C:nucleus"/>
    <property type="evidence" value="ECO:0007669"/>
    <property type="project" value="UniProtKB-SubCell"/>
</dbReference>
<evidence type="ECO:0000256" key="12">
    <source>
        <dbReference type="ARBA" id="ARBA00023242"/>
    </source>
</evidence>
<keyword evidence="16" id="KW-1185">Reference proteome</keyword>
<protein>
    <recommendedName>
        <fullName evidence="5">EKC/KEOPS complex subunit GON7</fullName>
    </recommendedName>
</protein>
<sequence length="100" mass="10887">MASNPQEENKAPTLKADYTSPNASKTFEYSLPATDTTTTEGKTAYLSALQGSVTKLQAEINAFLTEKMEEDKVLASMAGQKVDDKKEEENYGEEGVEDEG</sequence>
<feature type="region of interest" description="Disordered" evidence="14">
    <location>
        <begin position="75"/>
        <end position="100"/>
    </location>
</feature>
<keyword evidence="10" id="KW-0010">Activator</keyword>
<evidence type="ECO:0000256" key="13">
    <source>
        <dbReference type="ARBA" id="ARBA00025393"/>
    </source>
</evidence>
<comment type="similarity">
    <text evidence="3">Belongs to the GON7 family.</text>
</comment>
<keyword evidence="7" id="KW-0819">tRNA processing</keyword>
<dbReference type="GO" id="GO:0008033">
    <property type="term" value="P:tRNA processing"/>
    <property type="evidence" value="ECO:0007669"/>
    <property type="project" value="UniProtKB-KW"/>
</dbReference>
<comment type="subunit">
    <text evidence="4">Component of the EKC/KEOPS complex composed of at least BUD32, CGI121, GON7, KAE1 and PCC1; the whole complex dimerizes.</text>
</comment>
<evidence type="ECO:0000256" key="6">
    <source>
        <dbReference type="ARBA" id="ARBA00022454"/>
    </source>
</evidence>
<dbReference type="Proteomes" id="UP000664521">
    <property type="component" value="Unassembled WGS sequence"/>
</dbReference>
<dbReference type="EMBL" id="CAJPDS010000043">
    <property type="protein sequence ID" value="CAF9926842.1"/>
    <property type="molecule type" value="Genomic_DNA"/>
</dbReference>
<keyword evidence="6" id="KW-0158">Chromosome</keyword>
<dbReference type="OrthoDB" id="2288868at2759"/>
<reference evidence="15" key="1">
    <citation type="submission" date="2021-03" db="EMBL/GenBank/DDBJ databases">
        <authorList>
            <person name="Tagirdzhanova G."/>
        </authorList>
    </citation>
    <scope>NUCLEOTIDE SEQUENCE</scope>
</reference>
<accession>A0A8H3IG68</accession>
<evidence type="ECO:0000256" key="7">
    <source>
        <dbReference type="ARBA" id="ARBA00022694"/>
    </source>
</evidence>
<feature type="compositionally biased region" description="Acidic residues" evidence="14">
    <location>
        <begin position="90"/>
        <end position="100"/>
    </location>
</feature>
<evidence type="ECO:0000256" key="2">
    <source>
        <dbReference type="ARBA" id="ARBA00004574"/>
    </source>
</evidence>
<evidence type="ECO:0000256" key="10">
    <source>
        <dbReference type="ARBA" id="ARBA00023159"/>
    </source>
</evidence>
<evidence type="ECO:0000256" key="3">
    <source>
        <dbReference type="ARBA" id="ARBA00008529"/>
    </source>
</evidence>
<dbReference type="GO" id="GO:0000781">
    <property type="term" value="C:chromosome, telomeric region"/>
    <property type="evidence" value="ECO:0007669"/>
    <property type="project" value="UniProtKB-SubCell"/>
</dbReference>
<evidence type="ECO:0000256" key="14">
    <source>
        <dbReference type="SAM" id="MobiDB-lite"/>
    </source>
</evidence>
<dbReference type="AlphaFoldDB" id="A0A8H3IG68"/>
<name>A0A8H3IG68_9LECA</name>